<dbReference type="PANTHER" id="PTHR31084:SF0">
    <property type="entry name" value="ALPHA-L-FUCOSIDASE 2"/>
    <property type="match status" value="1"/>
</dbReference>
<reference evidence="2 3" key="1">
    <citation type="submission" date="2018-08" db="EMBL/GenBank/DDBJ databases">
        <title>Acidipila sp. 4G-K13, an acidobacterium isolated from forest soil.</title>
        <authorList>
            <person name="Gao Z.-H."/>
            <person name="Qiu L.-H."/>
        </authorList>
    </citation>
    <scope>NUCLEOTIDE SEQUENCE [LARGE SCALE GENOMIC DNA]</scope>
    <source>
        <strain evidence="2 3">4G-K13</strain>
    </source>
</reference>
<protein>
    <submittedName>
        <fullName evidence="2">Glycoside hydrolase</fullName>
    </submittedName>
</protein>
<dbReference type="Gene3D" id="2.60.40.1180">
    <property type="entry name" value="Golgi alpha-mannosidase II"/>
    <property type="match status" value="1"/>
</dbReference>
<feature type="domain" description="Glycosyl hydrolase family 95 catalytic" evidence="1">
    <location>
        <begin position="329"/>
        <end position="538"/>
    </location>
</feature>
<dbReference type="InterPro" id="IPR013780">
    <property type="entry name" value="Glyco_hydro_b"/>
</dbReference>
<dbReference type="InterPro" id="IPR054363">
    <property type="entry name" value="GH95_cat"/>
</dbReference>
<evidence type="ECO:0000259" key="1">
    <source>
        <dbReference type="Pfam" id="PF22124"/>
    </source>
</evidence>
<evidence type="ECO:0000313" key="3">
    <source>
        <dbReference type="Proteomes" id="UP000264702"/>
    </source>
</evidence>
<comment type="caution">
    <text evidence="2">The sequence shown here is derived from an EMBL/GenBank/DDBJ whole genome shotgun (WGS) entry which is preliminary data.</text>
</comment>
<dbReference type="Proteomes" id="UP000264702">
    <property type="component" value="Unassembled WGS sequence"/>
</dbReference>
<dbReference type="RefSeq" id="WP_117301622.1">
    <property type="nucleotide sequence ID" value="NZ_QVQT02000005.1"/>
</dbReference>
<dbReference type="SUPFAM" id="SSF48208">
    <property type="entry name" value="Six-hairpin glycosidases"/>
    <property type="match status" value="1"/>
</dbReference>
<sequence>MNSPRIRVILPVLLVLLLGAGRENARAQSPSTAWHDGRFHVDTAGVVGRSDIVLGQPNLKPAQAMPLGNGTLGAAVWSADGLTVQLNRADTLPDRDSPGQVVIPGLSAVTQAKDYSGRLDLYNGEFKESGNGMKATVFVQPHTDTLIVDVTGADPKTPQTVQLKLWAPRTPKASIEGQTGLLAQSWIDNKNPGSSGRPFGSLAAVTALGQNVSAAVTDPLTITVSVKPYADGHFRVIVASPHYDGRESAASLIHPALADTSAIAHREWWHGFWDHAALIRISSADGSGEYMENLRHIYLFAAVAEKGSEYPGTQAGVADMLSSARDVHHWDSSAFWHWNLRMQVAANLGAGLTDVNAPYFNLYRESLPGIEDWTRQNMHNLPGICVPETMRFNGPGIEYESSWTPATMGRDCDAGYRPYYNARTISTGAEVSFWIWQQYLATGDRKFLAENYPVMAASARFLLAYQKPGTDGLLHTSPSNAHETQWDVIDPTTDLAGIKTLYPETIEAAKLLGKDPDLIRQLQAALSKIPAFPRTQESGPLTLLPPTADASGQDVIAASYQPAAEKHNIENIGLEPVWPYGLIGDASPDFALARRTYEHRPFVAQADWSCDPMQAARLDLGSEVQATLVSLTEHYQEFANGLANWGGHFGEFYVEESGVVADALQEALVQDYDGLIRIAPAIPSGWDFDGSVYVRGKTKVDVQVTKGVVTTAVIEAGTTEQLKVRNPWPGRKVDVISSTGAKAITADSGPVLTFHAVAGTRYLLAPQDAPSSAQPFAPVTGTPATAAKRLGPVQIGLFPGSGE</sequence>
<dbReference type="AlphaFoldDB" id="A0A372ILP7"/>
<organism evidence="2 3">
    <name type="scientific">Paracidobacterium acidisoli</name>
    <dbReference type="NCBI Taxonomy" id="2303751"/>
    <lineage>
        <taxon>Bacteria</taxon>
        <taxon>Pseudomonadati</taxon>
        <taxon>Acidobacteriota</taxon>
        <taxon>Terriglobia</taxon>
        <taxon>Terriglobales</taxon>
        <taxon>Acidobacteriaceae</taxon>
        <taxon>Paracidobacterium</taxon>
    </lineage>
</organism>
<dbReference type="InterPro" id="IPR012341">
    <property type="entry name" value="6hp_glycosidase-like_sf"/>
</dbReference>
<accession>A0A372ILP7</accession>
<dbReference type="PANTHER" id="PTHR31084">
    <property type="entry name" value="ALPHA-L-FUCOSIDASE 2"/>
    <property type="match status" value="1"/>
</dbReference>
<gene>
    <name evidence="2" type="ORF">D0Y96_15395</name>
</gene>
<evidence type="ECO:0000313" key="2">
    <source>
        <dbReference type="EMBL" id="RFU15824.1"/>
    </source>
</evidence>
<dbReference type="Gene3D" id="1.50.10.10">
    <property type="match status" value="1"/>
</dbReference>
<keyword evidence="2" id="KW-0378">Hydrolase</keyword>
<keyword evidence="3" id="KW-1185">Reference proteome</keyword>
<dbReference type="InterPro" id="IPR008928">
    <property type="entry name" value="6-hairpin_glycosidase_sf"/>
</dbReference>
<dbReference type="EMBL" id="QVQT01000005">
    <property type="protein sequence ID" value="RFU15824.1"/>
    <property type="molecule type" value="Genomic_DNA"/>
</dbReference>
<dbReference type="OrthoDB" id="101302at2"/>
<dbReference type="GO" id="GO:0004560">
    <property type="term" value="F:alpha-L-fucosidase activity"/>
    <property type="evidence" value="ECO:0007669"/>
    <property type="project" value="TreeGrafter"/>
</dbReference>
<name>A0A372ILP7_9BACT</name>
<dbReference type="GO" id="GO:0005975">
    <property type="term" value="P:carbohydrate metabolic process"/>
    <property type="evidence" value="ECO:0007669"/>
    <property type="project" value="InterPro"/>
</dbReference>
<dbReference type="Pfam" id="PF22124">
    <property type="entry name" value="Glyco_hydro_95_cat"/>
    <property type="match status" value="1"/>
</dbReference>
<proteinExistence type="predicted"/>